<dbReference type="Pfam" id="PF07714">
    <property type="entry name" value="PK_Tyr_Ser-Thr"/>
    <property type="match status" value="1"/>
</dbReference>
<dbReference type="GO" id="GO:0004674">
    <property type="term" value="F:protein serine/threonine kinase activity"/>
    <property type="evidence" value="ECO:0007669"/>
    <property type="project" value="TreeGrafter"/>
</dbReference>
<proteinExistence type="predicted"/>
<evidence type="ECO:0000313" key="2">
    <source>
        <dbReference type="EMBL" id="CAG8610293.1"/>
    </source>
</evidence>
<dbReference type="Gene3D" id="1.10.510.10">
    <property type="entry name" value="Transferase(Phosphotransferase) domain 1"/>
    <property type="match status" value="2"/>
</dbReference>
<dbReference type="SUPFAM" id="SSF56112">
    <property type="entry name" value="Protein kinase-like (PK-like)"/>
    <property type="match status" value="1"/>
</dbReference>
<evidence type="ECO:0000259" key="1">
    <source>
        <dbReference type="Pfam" id="PF07714"/>
    </source>
</evidence>
<dbReference type="InterPro" id="IPR051681">
    <property type="entry name" value="Ser/Thr_Kinases-Pseudokinases"/>
</dbReference>
<keyword evidence="3" id="KW-1185">Reference proteome</keyword>
<dbReference type="OrthoDB" id="2377483at2759"/>
<protein>
    <submittedName>
        <fullName evidence="2">10140_t:CDS:1</fullName>
    </submittedName>
</protein>
<dbReference type="EMBL" id="CAJVQA010004967">
    <property type="protein sequence ID" value="CAG8610293.1"/>
    <property type="molecule type" value="Genomic_DNA"/>
</dbReference>
<comment type="caution">
    <text evidence="2">The sequence shown here is derived from an EMBL/GenBank/DDBJ whole genome shotgun (WGS) entry which is preliminary data.</text>
</comment>
<gene>
    <name evidence="2" type="ORF">CPELLU_LOCUS7420</name>
</gene>
<dbReference type="InterPro" id="IPR001245">
    <property type="entry name" value="Ser-Thr/Tyr_kinase_cat_dom"/>
</dbReference>
<evidence type="ECO:0000313" key="3">
    <source>
        <dbReference type="Proteomes" id="UP000789759"/>
    </source>
</evidence>
<name>A0A9N9CNM5_9GLOM</name>
<dbReference type="Proteomes" id="UP000789759">
    <property type="component" value="Unassembled WGS sequence"/>
</dbReference>
<accession>A0A9N9CNM5</accession>
<dbReference type="AlphaFoldDB" id="A0A9N9CNM5"/>
<dbReference type="InterPro" id="IPR011009">
    <property type="entry name" value="Kinase-like_dom_sf"/>
</dbReference>
<dbReference type="PANTHER" id="PTHR44329">
    <property type="entry name" value="SERINE/THREONINE-PROTEIN KINASE TNNI3K-RELATED"/>
    <property type="match status" value="1"/>
</dbReference>
<feature type="domain" description="Serine-threonine/tyrosine-protein kinase catalytic" evidence="1">
    <location>
        <begin position="147"/>
        <end position="218"/>
    </location>
</feature>
<reference evidence="2" key="1">
    <citation type="submission" date="2021-06" db="EMBL/GenBank/DDBJ databases">
        <authorList>
            <person name="Kallberg Y."/>
            <person name="Tangrot J."/>
            <person name="Rosling A."/>
        </authorList>
    </citation>
    <scope>NUCLEOTIDE SEQUENCE</scope>
    <source>
        <strain evidence="2">FL966</strain>
    </source>
</reference>
<sequence>MIATLNDFLYYLLITNFDPLRAKSLISKLNLLIIRIKKYSYNKLQKECKQTVRETQTIYGLEYIPYNQFYNIKFHAKGGSSRIYKATWQKNEIQVVLKDIEGPRNSKRFFLNELMVYDHCGQRFSDSCFQEIYGITQHSETKKDFVVMNLGILIWEVMCGYKPFYDREHDVILILDIMDGLRPNFIDGTPKEIFELMKRCWDDDHLKRPSALDVMNELNTIIRKLDENQISFPKNFSYIKMTNPRVTHSSHLSSSFINRFLKASDTCLLQKNALNQ</sequence>
<organism evidence="2 3">
    <name type="scientific">Cetraspora pellucida</name>
    <dbReference type="NCBI Taxonomy" id="1433469"/>
    <lineage>
        <taxon>Eukaryota</taxon>
        <taxon>Fungi</taxon>
        <taxon>Fungi incertae sedis</taxon>
        <taxon>Mucoromycota</taxon>
        <taxon>Glomeromycotina</taxon>
        <taxon>Glomeromycetes</taxon>
        <taxon>Diversisporales</taxon>
        <taxon>Gigasporaceae</taxon>
        <taxon>Cetraspora</taxon>
    </lineage>
</organism>